<dbReference type="EMBL" id="JAADJZ010000013">
    <property type="protein sequence ID" value="KAF2870904.1"/>
    <property type="molecule type" value="Genomic_DNA"/>
</dbReference>
<organism evidence="2 3">
    <name type="scientific">Massariosphaeria phaeospora</name>
    <dbReference type="NCBI Taxonomy" id="100035"/>
    <lineage>
        <taxon>Eukaryota</taxon>
        <taxon>Fungi</taxon>
        <taxon>Dikarya</taxon>
        <taxon>Ascomycota</taxon>
        <taxon>Pezizomycotina</taxon>
        <taxon>Dothideomycetes</taxon>
        <taxon>Pleosporomycetidae</taxon>
        <taxon>Pleosporales</taxon>
        <taxon>Pleosporales incertae sedis</taxon>
        <taxon>Massariosphaeria</taxon>
    </lineage>
</organism>
<evidence type="ECO:0000313" key="3">
    <source>
        <dbReference type="Proteomes" id="UP000481861"/>
    </source>
</evidence>
<keyword evidence="3" id="KW-1185">Reference proteome</keyword>
<protein>
    <submittedName>
        <fullName evidence="2">Uncharacterized protein</fullName>
    </submittedName>
</protein>
<accession>A0A7C8MJM1</accession>
<reference evidence="2 3" key="1">
    <citation type="submission" date="2020-01" db="EMBL/GenBank/DDBJ databases">
        <authorList>
            <consortium name="DOE Joint Genome Institute"/>
            <person name="Haridas S."/>
            <person name="Albert R."/>
            <person name="Binder M."/>
            <person name="Bloem J."/>
            <person name="Labutti K."/>
            <person name="Salamov A."/>
            <person name="Andreopoulos B."/>
            <person name="Baker S.E."/>
            <person name="Barry K."/>
            <person name="Bills G."/>
            <person name="Bluhm B.H."/>
            <person name="Cannon C."/>
            <person name="Castanera R."/>
            <person name="Culley D.E."/>
            <person name="Daum C."/>
            <person name="Ezra D."/>
            <person name="Gonzalez J.B."/>
            <person name="Henrissat B."/>
            <person name="Kuo A."/>
            <person name="Liang C."/>
            <person name="Lipzen A."/>
            <person name="Lutzoni F."/>
            <person name="Magnuson J."/>
            <person name="Mondo S."/>
            <person name="Nolan M."/>
            <person name="Ohm R."/>
            <person name="Pangilinan J."/>
            <person name="Park H.-J.H."/>
            <person name="Ramirez L."/>
            <person name="Alfaro M."/>
            <person name="Sun H."/>
            <person name="Tritt A."/>
            <person name="Yoshinaga Y."/>
            <person name="Zwiers L.-H.L."/>
            <person name="Turgeon B.G."/>
            <person name="Goodwin S.B."/>
            <person name="Spatafora J.W."/>
            <person name="Crous P.W."/>
            <person name="Grigoriev I.V."/>
        </authorList>
    </citation>
    <scope>NUCLEOTIDE SEQUENCE [LARGE SCALE GENOMIC DNA]</scope>
    <source>
        <strain evidence="2 3">CBS 611.86</strain>
    </source>
</reference>
<feature type="region of interest" description="Disordered" evidence="1">
    <location>
        <begin position="1"/>
        <end position="69"/>
    </location>
</feature>
<comment type="caution">
    <text evidence="2">The sequence shown here is derived from an EMBL/GenBank/DDBJ whole genome shotgun (WGS) entry which is preliminary data.</text>
</comment>
<proteinExistence type="predicted"/>
<dbReference type="Proteomes" id="UP000481861">
    <property type="component" value="Unassembled WGS sequence"/>
</dbReference>
<sequence length="299" mass="33959">MQNTPTDPERMVDEAPIHPESMADEPPAPTPTHPETTAEEPPASPPTPTRPEKMADEQPPAPTYSTWEYDPTIQNIRPVQRAASPPAEIDPPSYNALARELTDREEHVQNAAQLRDKGLPYTLLAPWSTELLSFCVEHQDLLERYYAVEQLTWQTVVGRLSYIRSGEAFNEEKSDDARFEQELMMLSEVEDAIMGEERMFEDQAILVALLQRVQTRLDREVRRLQSGLLDDDDAGVEPITQLPEMLLGMVQRGEELNEVYRDLVAQEERWFPRRFLEDGEVEEGEVVEGDDKENGGGSS</sequence>
<feature type="compositionally biased region" description="Basic and acidic residues" evidence="1">
    <location>
        <begin position="7"/>
        <end position="17"/>
    </location>
</feature>
<gene>
    <name evidence="2" type="ORF">BDV95DRAFT_574851</name>
</gene>
<dbReference type="OrthoDB" id="10654966at2759"/>
<name>A0A7C8MJM1_9PLEO</name>
<dbReference type="AlphaFoldDB" id="A0A7C8MJM1"/>
<evidence type="ECO:0000256" key="1">
    <source>
        <dbReference type="SAM" id="MobiDB-lite"/>
    </source>
</evidence>
<evidence type="ECO:0000313" key="2">
    <source>
        <dbReference type="EMBL" id="KAF2870904.1"/>
    </source>
</evidence>